<protein>
    <recommendedName>
        <fullName evidence="3">Guanylate-binding protein N-terminal domain-containing protein</fullName>
    </recommendedName>
</protein>
<feature type="region of interest" description="Disordered" evidence="1">
    <location>
        <begin position="1028"/>
        <end position="1057"/>
    </location>
</feature>
<keyword evidence="5" id="KW-1185">Reference proteome</keyword>
<dbReference type="GO" id="GO:0005525">
    <property type="term" value="F:GTP binding"/>
    <property type="evidence" value="ECO:0007669"/>
    <property type="project" value="InterPro"/>
</dbReference>
<feature type="region of interest" description="Disordered" evidence="1">
    <location>
        <begin position="314"/>
        <end position="350"/>
    </location>
</feature>
<feature type="compositionally biased region" description="Acidic residues" evidence="1">
    <location>
        <begin position="259"/>
        <end position="269"/>
    </location>
</feature>
<feature type="compositionally biased region" description="Basic and acidic residues" evidence="1">
    <location>
        <begin position="323"/>
        <end position="350"/>
    </location>
</feature>
<name>A0A4D9CYZ0_9STRA</name>
<feature type="signal peptide" evidence="2">
    <location>
        <begin position="1"/>
        <end position="29"/>
    </location>
</feature>
<dbReference type="Proteomes" id="UP000355283">
    <property type="component" value="Unassembled WGS sequence"/>
</dbReference>
<dbReference type="PROSITE" id="PS51257">
    <property type="entry name" value="PROKAR_LIPOPROTEIN"/>
    <property type="match status" value="1"/>
</dbReference>
<dbReference type="GO" id="GO:0003924">
    <property type="term" value="F:GTPase activity"/>
    <property type="evidence" value="ECO:0007669"/>
    <property type="project" value="InterPro"/>
</dbReference>
<evidence type="ECO:0000313" key="4">
    <source>
        <dbReference type="EMBL" id="TFJ83407.1"/>
    </source>
</evidence>
<dbReference type="Pfam" id="PF02263">
    <property type="entry name" value="GBP"/>
    <property type="match status" value="1"/>
</dbReference>
<gene>
    <name evidence="4" type="ORF">NSK_005247</name>
</gene>
<feature type="region of interest" description="Disordered" evidence="1">
    <location>
        <begin position="255"/>
        <end position="282"/>
    </location>
</feature>
<reference evidence="4 5" key="1">
    <citation type="submission" date="2019-01" db="EMBL/GenBank/DDBJ databases">
        <title>Nuclear Genome Assembly of the Microalgal Biofuel strain Nannochloropsis salina CCMP1776.</title>
        <authorList>
            <person name="Hovde B."/>
        </authorList>
    </citation>
    <scope>NUCLEOTIDE SEQUENCE [LARGE SCALE GENOMIC DNA]</scope>
    <source>
        <strain evidence="4 5">CCMP1776</strain>
    </source>
</reference>
<feature type="chain" id="PRO_5020038745" description="Guanylate-binding protein N-terminal domain-containing protein" evidence="2">
    <location>
        <begin position="30"/>
        <end position="1057"/>
    </location>
</feature>
<accession>A0A4D9CYZ0</accession>
<dbReference type="Gene3D" id="3.40.50.300">
    <property type="entry name" value="P-loop containing nucleotide triphosphate hydrolases"/>
    <property type="match status" value="1"/>
</dbReference>
<dbReference type="PROSITE" id="PS50096">
    <property type="entry name" value="IQ"/>
    <property type="match status" value="1"/>
</dbReference>
<feature type="region of interest" description="Disordered" evidence="1">
    <location>
        <begin position="688"/>
        <end position="742"/>
    </location>
</feature>
<feature type="region of interest" description="Disordered" evidence="1">
    <location>
        <begin position="514"/>
        <end position="548"/>
    </location>
</feature>
<evidence type="ECO:0000259" key="3">
    <source>
        <dbReference type="Pfam" id="PF02263"/>
    </source>
</evidence>
<feature type="compositionally biased region" description="Basic and acidic residues" evidence="1">
    <location>
        <begin position="514"/>
        <end position="525"/>
    </location>
</feature>
<evidence type="ECO:0000256" key="1">
    <source>
        <dbReference type="SAM" id="MobiDB-lite"/>
    </source>
</evidence>
<evidence type="ECO:0000256" key="2">
    <source>
        <dbReference type="SAM" id="SignalP"/>
    </source>
</evidence>
<feature type="region of interest" description="Disordered" evidence="1">
    <location>
        <begin position="432"/>
        <end position="452"/>
    </location>
</feature>
<organism evidence="4 5">
    <name type="scientific">Nannochloropsis salina CCMP1776</name>
    <dbReference type="NCBI Taxonomy" id="1027361"/>
    <lineage>
        <taxon>Eukaryota</taxon>
        <taxon>Sar</taxon>
        <taxon>Stramenopiles</taxon>
        <taxon>Ochrophyta</taxon>
        <taxon>Eustigmatophyceae</taxon>
        <taxon>Eustigmatales</taxon>
        <taxon>Monodopsidaceae</taxon>
        <taxon>Microchloropsis</taxon>
        <taxon>Microchloropsis salina</taxon>
    </lineage>
</organism>
<feature type="compositionally biased region" description="Acidic residues" evidence="1">
    <location>
        <begin position="107"/>
        <end position="121"/>
    </location>
</feature>
<feature type="compositionally biased region" description="Low complexity" evidence="1">
    <location>
        <begin position="381"/>
        <end position="393"/>
    </location>
</feature>
<keyword evidence="2" id="KW-0732">Signal</keyword>
<dbReference type="InterPro" id="IPR015894">
    <property type="entry name" value="Guanylate-bd_N"/>
</dbReference>
<dbReference type="AlphaFoldDB" id="A0A4D9CYZ0"/>
<feature type="compositionally biased region" description="Basic and acidic residues" evidence="1">
    <location>
        <begin position="270"/>
        <end position="281"/>
    </location>
</feature>
<dbReference type="EMBL" id="SDOX01000036">
    <property type="protein sequence ID" value="TFJ83407.1"/>
    <property type="molecule type" value="Genomic_DNA"/>
</dbReference>
<dbReference type="SUPFAM" id="SSF52540">
    <property type="entry name" value="P-loop containing nucleoside triphosphate hydrolases"/>
    <property type="match status" value="1"/>
</dbReference>
<evidence type="ECO:0000313" key="5">
    <source>
        <dbReference type="Proteomes" id="UP000355283"/>
    </source>
</evidence>
<dbReference type="InterPro" id="IPR027417">
    <property type="entry name" value="P-loop_NTPase"/>
</dbReference>
<feature type="region of interest" description="Disordered" evidence="1">
    <location>
        <begin position="99"/>
        <end position="135"/>
    </location>
</feature>
<proteinExistence type="predicted"/>
<feature type="domain" description="Guanylate-binding protein N-terminal" evidence="3">
    <location>
        <begin position="54"/>
        <end position="256"/>
    </location>
</feature>
<sequence>MRQHSPMLSGTSTVLFMLFFWNLSHLLLSCPVNETYSGGALQLLRPNDVHNRTSLSVVEETLRYIEKLEGPVAVLAIVGPYHTGKSFLLNQVVRSLSAGRGVGGGAEEGEEEKEEEEEEEAQGLKAPRGPDLRDRSWEPMDGVHAAVPVVGELFPVARDVRPQTSGVWVHHRPVLLPPADAKGGGSQRVDVLFLDTEGFSVSNVTERYDAQVFAAASLLSSLLVYNSMHVLHANELEYLDMLVHNTELFAVKTAMQGEGGEESREDEDGAQGREGRREGKRGGSSLIRALFGDASAENGANSLREMLQLPPLVVTVRGTPARGEGEGGRGRRGQGGRERGRERGKKEKRMATIDFFKKESTFSSLCRCPFSENQTAWAWASAPSSPRSPARPSSSPPPPARTSSTSPTSPPPTLSHDFVKDLAALHELILTRLRPKPAPAPPASTSTRNTDRGLASDHFLSGSAWASLVRIVVEALSSGYLSEVPGRWQLFETHLRTAATRAALATFRQDLTRRRQQHQEAREGLGKGTGEGGREDSEAFPPLVPPTSPPLTLRELHDLASKASEVAHTLLERLLVGLPRALWQASRELGREIGSATAVVVAEEEGEIRQYLRGVGGWVMGLWEREGWEEDAWPVPEKALEERLVREERRAMEKFQAVAGPYRREGGREGQAMYETAQKDLEGQLRAKGNEERLTNREALQQRLEGSRKEAVGRYEARMEGRGPAPGTEGEGGKEGGKEGGLLPLPPGVYLPHTLQERHGRLANEAVAGFLNDTRMFEKEGSHSLHVHALKAEIQQVFQRRQARNCEEVGSFCLRVKEGLRREVEERVERLDDVFDELELEEGLRAAAMAGLGDKGEGGREGGGEGVKVGVGEAYDRLVGPGVRATEEGKKMARSLEEDVVGLQNQARGKLARKLRRVLEEPLMDVCKRIVEARCAGSAYASVRGFRRDVHRECGHFVRKHDVGGKLSARMVQQVIDQFIDMELGACLETVGKEERRLRFWRKVTWGVGGALALLAYMKYQTGTVQGGGFLPRPQERERPRPPSPLPAGGKGAWRGR</sequence>
<dbReference type="PANTHER" id="PTHR10751">
    <property type="entry name" value="GUANYLATE BINDING PROTEIN"/>
    <property type="match status" value="1"/>
</dbReference>
<comment type="caution">
    <text evidence="4">The sequence shown here is derived from an EMBL/GenBank/DDBJ whole genome shotgun (WGS) entry which is preliminary data.</text>
</comment>
<dbReference type="OrthoDB" id="2135133at2759"/>
<feature type="compositionally biased region" description="Basic and acidic residues" evidence="1">
    <location>
        <begin position="705"/>
        <end position="721"/>
    </location>
</feature>
<feature type="region of interest" description="Disordered" evidence="1">
    <location>
        <begin position="381"/>
        <end position="416"/>
    </location>
</feature>